<dbReference type="OrthoDB" id="2933238at2759"/>
<proteinExistence type="predicted"/>
<reference evidence="1" key="1">
    <citation type="journal article" date="2021" name="New Phytol.">
        <title>Evolutionary innovations through gain and loss of genes in the ectomycorrhizal Boletales.</title>
        <authorList>
            <person name="Wu G."/>
            <person name="Miyauchi S."/>
            <person name="Morin E."/>
            <person name="Kuo A."/>
            <person name="Drula E."/>
            <person name="Varga T."/>
            <person name="Kohler A."/>
            <person name="Feng B."/>
            <person name="Cao Y."/>
            <person name="Lipzen A."/>
            <person name="Daum C."/>
            <person name="Hundley H."/>
            <person name="Pangilinan J."/>
            <person name="Johnson J."/>
            <person name="Barry K."/>
            <person name="LaButti K."/>
            <person name="Ng V."/>
            <person name="Ahrendt S."/>
            <person name="Min B."/>
            <person name="Choi I.G."/>
            <person name="Park H."/>
            <person name="Plett J.M."/>
            <person name="Magnuson J."/>
            <person name="Spatafora J.W."/>
            <person name="Nagy L.G."/>
            <person name="Henrissat B."/>
            <person name="Grigoriev I.V."/>
            <person name="Yang Z.L."/>
            <person name="Xu J."/>
            <person name="Martin F.M."/>
        </authorList>
    </citation>
    <scope>NUCLEOTIDE SEQUENCE</scope>
    <source>
        <strain evidence="1">KKN 215</strain>
    </source>
</reference>
<evidence type="ECO:0000313" key="1">
    <source>
        <dbReference type="EMBL" id="KAH8101419.1"/>
    </source>
</evidence>
<protein>
    <submittedName>
        <fullName evidence="1">Uncharacterized protein</fullName>
    </submittedName>
</protein>
<sequence length="450" mass="51071">MAVTLPPEAWHAILLHLEAGRWQGKQSLKAFSLTSQLGCQLARRHLFRRLKFTIGRASLWPNRNGTTLIRLLQNSPSISQSIRALHLKYSHSSYEELPIPNLDMGQLLQIIAHLPNLRSFTTNMNSMLAVTTDAYAGLPCNLAELVIQFHGSNIWYAPCAAPLLQLLSCFGTVGIFSLEFFPSSPCPCVPEQFDKGNVRTWDDHFSAVLAKHGMPIHIAVQSVDMTLVEDDIKFLVLRALRSSPSVDSLTSITIRLLRETDAAEWGKLLRLCTGLLNIKLSIFKYSFMILKSPEERLEFWSDLHLSSCTTLRSVKFKDSIEITGSDTVSPIPNAWLDILSLAHPSSLEQLTMDLTFSAVPARYGDHIDAQKLFNDTAHGMDWARFRDILRRCTHLREFEFLATGWMQFVSFDFGWMEQCVEKELKHWLDEGVLKVTVKEDLPDPLEEDTW</sequence>
<comment type="caution">
    <text evidence="1">The sequence shown here is derived from an EMBL/GenBank/DDBJ whole genome shotgun (WGS) entry which is preliminary data.</text>
</comment>
<organism evidence="1 2">
    <name type="scientific">Cristinia sonorae</name>
    <dbReference type="NCBI Taxonomy" id="1940300"/>
    <lineage>
        <taxon>Eukaryota</taxon>
        <taxon>Fungi</taxon>
        <taxon>Dikarya</taxon>
        <taxon>Basidiomycota</taxon>
        <taxon>Agaricomycotina</taxon>
        <taxon>Agaricomycetes</taxon>
        <taxon>Agaricomycetidae</taxon>
        <taxon>Agaricales</taxon>
        <taxon>Pleurotineae</taxon>
        <taxon>Stephanosporaceae</taxon>
        <taxon>Cristinia</taxon>
    </lineage>
</organism>
<evidence type="ECO:0000313" key="2">
    <source>
        <dbReference type="Proteomes" id="UP000813824"/>
    </source>
</evidence>
<gene>
    <name evidence="1" type="ORF">BXZ70DRAFT_91737</name>
</gene>
<dbReference type="EMBL" id="JAEVFJ010000012">
    <property type="protein sequence ID" value="KAH8101419.1"/>
    <property type="molecule type" value="Genomic_DNA"/>
</dbReference>
<name>A0A8K0UPU0_9AGAR</name>
<accession>A0A8K0UPU0</accession>
<dbReference type="Proteomes" id="UP000813824">
    <property type="component" value="Unassembled WGS sequence"/>
</dbReference>
<keyword evidence="2" id="KW-1185">Reference proteome</keyword>
<dbReference type="AlphaFoldDB" id="A0A8K0UPU0"/>